<name>A0A672H9K4_SALFA</name>
<accession>A0A672H9K4</accession>
<protein>
    <submittedName>
        <fullName evidence="2">Uncharacterized protein</fullName>
    </submittedName>
</protein>
<feature type="compositionally biased region" description="Basic and acidic residues" evidence="1">
    <location>
        <begin position="1"/>
        <end position="11"/>
    </location>
</feature>
<evidence type="ECO:0000256" key="1">
    <source>
        <dbReference type="SAM" id="MobiDB-lite"/>
    </source>
</evidence>
<keyword evidence="3" id="KW-1185">Reference proteome</keyword>
<dbReference type="AlphaFoldDB" id="A0A672H9K4"/>
<dbReference type="Ensembl" id="ENSSFAT00005026835.1">
    <property type="protein sequence ID" value="ENSSFAP00005025813.1"/>
    <property type="gene ID" value="ENSSFAG00005013281.1"/>
</dbReference>
<reference evidence="2" key="2">
    <citation type="submission" date="2025-08" db="UniProtKB">
        <authorList>
            <consortium name="Ensembl"/>
        </authorList>
    </citation>
    <scope>IDENTIFICATION</scope>
</reference>
<proteinExistence type="predicted"/>
<reference evidence="2" key="1">
    <citation type="submission" date="2019-06" db="EMBL/GenBank/DDBJ databases">
        <authorList>
            <consortium name="Wellcome Sanger Institute Data Sharing"/>
        </authorList>
    </citation>
    <scope>NUCLEOTIDE SEQUENCE [LARGE SCALE GENOMIC DNA]</scope>
</reference>
<sequence>QRRCSKEDAPKRTLQRGRRSKEDAPKKTFQRGRSKEDAPKKTFQRGCSKEDRMGWSKRCNDVNKQKYSIYMGKPHLRGPGQACDYQRLLI</sequence>
<evidence type="ECO:0000313" key="3">
    <source>
        <dbReference type="Proteomes" id="UP000472267"/>
    </source>
</evidence>
<organism evidence="2 3">
    <name type="scientific">Salarias fasciatus</name>
    <name type="common">Jewelled blenny</name>
    <name type="synonym">Blennius fasciatus</name>
    <dbReference type="NCBI Taxonomy" id="181472"/>
    <lineage>
        <taxon>Eukaryota</taxon>
        <taxon>Metazoa</taxon>
        <taxon>Chordata</taxon>
        <taxon>Craniata</taxon>
        <taxon>Vertebrata</taxon>
        <taxon>Euteleostomi</taxon>
        <taxon>Actinopterygii</taxon>
        <taxon>Neopterygii</taxon>
        <taxon>Teleostei</taxon>
        <taxon>Neoteleostei</taxon>
        <taxon>Acanthomorphata</taxon>
        <taxon>Ovalentaria</taxon>
        <taxon>Blenniimorphae</taxon>
        <taxon>Blenniiformes</taxon>
        <taxon>Blennioidei</taxon>
        <taxon>Blenniidae</taxon>
        <taxon>Salariinae</taxon>
        <taxon>Salarias</taxon>
    </lineage>
</organism>
<dbReference type="Proteomes" id="UP000472267">
    <property type="component" value="Chromosome 7"/>
</dbReference>
<evidence type="ECO:0000313" key="2">
    <source>
        <dbReference type="Ensembl" id="ENSSFAP00005025813.1"/>
    </source>
</evidence>
<dbReference type="InParanoid" id="A0A672H9K4"/>
<feature type="region of interest" description="Disordered" evidence="1">
    <location>
        <begin position="1"/>
        <end position="51"/>
    </location>
</feature>
<reference evidence="2" key="3">
    <citation type="submission" date="2025-09" db="UniProtKB">
        <authorList>
            <consortium name="Ensembl"/>
        </authorList>
    </citation>
    <scope>IDENTIFICATION</scope>
</reference>